<organism evidence="1 2">
    <name type="scientific">Marixanthomonas ophiurae</name>
    <dbReference type="NCBI Taxonomy" id="387659"/>
    <lineage>
        <taxon>Bacteria</taxon>
        <taxon>Pseudomonadati</taxon>
        <taxon>Bacteroidota</taxon>
        <taxon>Flavobacteriia</taxon>
        <taxon>Flavobacteriales</taxon>
        <taxon>Flavobacteriaceae</taxon>
        <taxon>Marixanthomonas</taxon>
    </lineage>
</organism>
<keyword evidence="2" id="KW-1185">Reference proteome</keyword>
<dbReference type="GO" id="GO:0016874">
    <property type="term" value="F:ligase activity"/>
    <property type="evidence" value="ECO:0007669"/>
    <property type="project" value="UniProtKB-KW"/>
</dbReference>
<sequence length="441" mass="50713">MNLFETTLRLKGFPIQEAKKRLAEIQKIPTTDYETYVMDSRQKVFDYHLRENPFYQSFIGNKTIKKWEDVPVLTKSDLQTPLKQRLSNGFSNKNSYTSKTSGSSGTPLFFAKDKFCHAMTWAVIINRFGWHGVDLDASLQARFYGIPLDFKGYQKERLKDKLSNRYRFPIFDLSEEKLEEFLSVFRRKKFDYINGHTSSIVLFAKYLQKKNLLLKSVCPTLKKCIVTSEMLYDTDKKLLEKQLGVPIVNEYGASELDLLAFTNAEDEFQVNNETLFIEILDKNNQTVKSGNPGRIVVTSLYNKAHPFIRYDIGDIGVLDETSTLKKPILKKLIGRSNDTAVLKGGKTVPGHTFYYVTKSIVEEDGNVKEFVVEQTALDAFTIVYVSEVVLSAKDLKKIEVALSKYIGADLNINYERLEVLDRNNRGKLKQFISKIDRRNEP</sequence>
<dbReference type="PANTHER" id="PTHR36932:SF1">
    <property type="entry name" value="CAPSULAR POLYSACCHARIDE BIOSYNTHESIS PROTEIN"/>
    <property type="match status" value="1"/>
</dbReference>
<dbReference type="Proteomes" id="UP000261082">
    <property type="component" value="Unassembled WGS sequence"/>
</dbReference>
<dbReference type="InterPro" id="IPR042099">
    <property type="entry name" value="ANL_N_sf"/>
</dbReference>
<reference evidence="1 2" key="1">
    <citation type="journal article" date="2007" name="Int. J. Syst. Evol. Microbiol.">
        <title>Marixanthomonas ophiurae gen. nov., sp. nov., a marine bacterium of the family Flavobacteriaceae isolated from a deep-sea brittle star.</title>
        <authorList>
            <person name="Romanenko L.A."/>
            <person name="Uchino M."/>
            <person name="Frolova G.M."/>
            <person name="Mikhailov V.V."/>
        </authorList>
    </citation>
    <scope>NUCLEOTIDE SEQUENCE [LARGE SCALE GENOMIC DNA]</scope>
    <source>
        <strain evidence="1 2">KMM 3046</strain>
    </source>
</reference>
<dbReference type="PANTHER" id="PTHR36932">
    <property type="entry name" value="CAPSULAR POLYSACCHARIDE BIOSYNTHESIS PROTEIN"/>
    <property type="match status" value="1"/>
</dbReference>
<proteinExistence type="predicted"/>
<dbReference type="EMBL" id="QVID01000001">
    <property type="protein sequence ID" value="RFN59151.1"/>
    <property type="molecule type" value="Genomic_DNA"/>
</dbReference>
<protein>
    <submittedName>
        <fullName evidence="1">Phenylacetate--CoA ligase family protein</fullName>
    </submittedName>
</protein>
<dbReference type="SUPFAM" id="SSF56801">
    <property type="entry name" value="Acetyl-CoA synthetase-like"/>
    <property type="match status" value="1"/>
</dbReference>
<accession>A0A3E1QAK1</accession>
<keyword evidence="1" id="KW-0436">Ligase</keyword>
<dbReference type="Gene3D" id="3.40.50.12780">
    <property type="entry name" value="N-terminal domain of ligase-like"/>
    <property type="match status" value="1"/>
</dbReference>
<dbReference type="AlphaFoldDB" id="A0A3E1QAK1"/>
<evidence type="ECO:0000313" key="1">
    <source>
        <dbReference type="EMBL" id="RFN59151.1"/>
    </source>
</evidence>
<dbReference type="InterPro" id="IPR053158">
    <property type="entry name" value="CapK_Type1_Caps_Biosynth"/>
</dbReference>
<name>A0A3E1QAK1_9FLAO</name>
<gene>
    <name evidence="1" type="ORF">DZ858_03485</name>
</gene>
<comment type="caution">
    <text evidence="1">The sequence shown here is derived from an EMBL/GenBank/DDBJ whole genome shotgun (WGS) entry which is preliminary data.</text>
</comment>
<dbReference type="OrthoDB" id="580775at2"/>
<evidence type="ECO:0000313" key="2">
    <source>
        <dbReference type="Proteomes" id="UP000261082"/>
    </source>
</evidence>